<evidence type="ECO:0000256" key="2">
    <source>
        <dbReference type="ARBA" id="ARBA00022692"/>
    </source>
</evidence>
<dbReference type="GeneID" id="75185053"/>
<dbReference type="Pfam" id="PF14378">
    <property type="entry name" value="PAP2_3"/>
    <property type="match status" value="1"/>
</dbReference>
<evidence type="ECO:0000256" key="4">
    <source>
        <dbReference type="ARBA" id="ARBA00023136"/>
    </source>
</evidence>
<proteinExistence type="predicted"/>
<keyword evidence="2" id="KW-0812">Transmembrane</keyword>
<dbReference type="InterPro" id="IPR026841">
    <property type="entry name" value="Aur1/Ipt1"/>
</dbReference>
<dbReference type="EMBL" id="RCIY01000009">
    <property type="protein sequence ID" value="TGG88546.1"/>
    <property type="molecule type" value="Genomic_DNA"/>
</dbReference>
<keyword evidence="4" id="KW-0472">Membrane</keyword>
<evidence type="ECO:0000259" key="5">
    <source>
        <dbReference type="Pfam" id="PF14378"/>
    </source>
</evidence>
<dbReference type="RefSeq" id="WP_016467611.1">
    <property type="nucleotide sequence ID" value="NZ_BBQG01000011.1"/>
</dbReference>
<evidence type="ECO:0000313" key="7">
    <source>
        <dbReference type="Proteomes" id="UP000298111"/>
    </source>
</evidence>
<dbReference type="GO" id="GO:0016020">
    <property type="term" value="C:membrane"/>
    <property type="evidence" value="ECO:0007669"/>
    <property type="project" value="UniProtKB-SubCell"/>
</dbReference>
<comment type="caution">
    <text evidence="6">The sequence shown here is derived from an EMBL/GenBank/DDBJ whole genome shotgun (WGS) entry which is preliminary data.</text>
</comment>
<evidence type="ECO:0000313" key="6">
    <source>
        <dbReference type="EMBL" id="TGG88546.1"/>
    </source>
</evidence>
<dbReference type="Proteomes" id="UP000298111">
    <property type="component" value="Unassembled WGS sequence"/>
</dbReference>
<organism evidence="6 7">
    <name type="scientific">Streptomyces albus</name>
    <dbReference type="NCBI Taxonomy" id="1888"/>
    <lineage>
        <taxon>Bacteria</taxon>
        <taxon>Bacillati</taxon>
        <taxon>Actinomycetota</taxon>
        <taxon>Actinomycetes</taxon>
        <taxon>Kitasatosporales</taxon>
        <taxon>Streptomycetaceae</taxon>
        <taxon>Streptomyces</taxon>
    </lineage>
</organism>
<dbReference type="CDD" id="cd03386">
    <property type="entry name" value="PAP2_Aur1_like"/>
    <property type="match status" value="1"/>
</dbReference>
<dbReference type="AlphaFoldDB" id="A0A6C1C289"/>
<evidence type="ECO:0000256" key="1">
    <source>
        <dbReference type="ARBA" id="ARBA00004141"/>
    </source>
</evidence>
<dbReference type="PANTHER" id="PTHR31310:SF7">
    <property type="entry name" value="PA-PHOSPHATASE RELATED-FAMILY PROTEIN DDB_G0268928"/>
    <property type="match status" value="1"/>
</dbReference>
<dbReference type="PANTHER" id="PTHR31310">
    <property type="match status" value="1"/>
</dbReference>
<dbReference type="InterPro" id="IPR052185">
    <property type="entry name" value="IPC_Synthase-Related"/>
</dbReference>
<gene>
    <name evidence="6" type="ORF">D8771_03510</name>
</gene>
<protein>
    <submittedName>
        <fullName evidence="6">Inositol phosphorylceramide synthase</fullName>
    </submittedName>
</protein>
<name>A0A6C1C289_9ACTN</name>
<feature type="domain" description="Inositolphosphotransferase Aur1/Ipt1" evidence="5">
    <location>
        <begin position="71"/>
        <end position="247"/>
    </location>
</feature>
<evidence type="ECO:0000256" key="3">
    <source>
        <dbReference type="ARBA" id="ARBA00022989"/>
    </source>
</evidence>
<sequence length="280" mass="30508">MTGTAVSWLLTAGLPLLLLGVSLSLPRHWWPWPPLRVLLRESGIILAVFLVWQIPARTTEGDLAAAVHRARWIHHWEQRLSLPDEAAWQRLALPHPWLVQAANGYYALMHFGAMAALLAWLVWRHRTAYPRVRTDIVLVTVVSLLLQTVAVAPPRLVAGLGFTDTAERYGQSVYSAGTGSVVADELSAVPSVHISWALLVALAVVRVSRSRARGLVVAHPLLTLLVVIVTANHFWFDALAAVAVVALCTSAHRVVRARRVPAPARGTPVQDAPAAQSEDG</sequence>
<accession>A0A6C1C289</accession>
<comment type="subcellular location">
    <subcellularLocation>
        <location evidence="1">Membrane</location>
        <topology evidence="1">Multi-pass membrane protein</topology>
    </subcellularLocation>
</comment>
<keyword evidence="3" id="KW-1133">Transmembrane helix</keyword>
<reference evidence="6 7" key="1">
    <citation type="submission" date="2018-10" db="EMBL/GenBank/DDBJ databases">
        <title>Isolation of pseudouridimycin from Streptomyces albus DSM 40763.</title>
        <authorList>
            <person name="Rosenqvist P."/>
            <person name="Metsae-Ketelae M."/>
            <person name="Virta P."/>
        </authorList>
    </citation>
    <scope>NUCLEOTIDE SEQUENCE [LARGE SCALE GENOMIC DNA]</scope>
    <source>
        <strain evidence="6 7">DSM 40763</strain>
    </source>
</reference>